<sequence length="1053" mass="115203">MTDLTHNPHTTETWSPPPTHSPPPATFSGLPVEIIHDIALELSRYADLASLAATSSRLFNIVDPVLYFRAATSYQKRALFWAAAHGRVGTLRKVLAAGVDPNHVWRSQSHRTEAPLFELGPVDEDMTMPEQVFGGPRVLESNYYLQHQDPPRYPRPQPAEPRPRQEPAQHKKDAGGRCFDQEIHYVPKSQFSQHCTALHLAVRHDQVGSVEALLDAGADVNASSQGFSECRVEHLLMSYRMNPTATYAWTPLFVAFNYGRLGLARKLLASGASPRLCASDISKESGTPMLTALHAAAAFGDVALIDELLSQGTPGLSVNSLDSIDQAPIVYAYAYSHWETVEWLCRHGASLDTAEYGSTADARRIPLLLPDALWTLRFRDARRLLSLYLPTEISGPTMMFYRMLMSCCKVASPADIETPLFASRYRDQDTAELRMDFIRDFAPKANPTAFELSRLFGPSFGGFSPLGIAVRNGRIDLVRLLLELYPDLDDAIHKCRQPILLVACTYAVSPPSLEMITLLLEHGAADHVKALQSLTTHNTSPLRTRVDVPTGPFGEIAQYDPVEVPDKTAIARLLVESGVAGSREQQLQAINCALRECNIIGLEFLLKHGQATTMTSEDVHTCLSSLFALAYDHHETRTANPAVFERCMFTLMDLAEQHQVVDVSGSILGLLVINGGIDRSIVEHFLDRSNDDAIERAEEQGMEPLHNAVQSERADLVSLLLDRGASPSKANSFGSTPLDLAIGSDRTEKGIAEAVIRVFLDHDGLSSLQLRASTLPSRLLAPDSMSIKKAPPRRPTVLEAALDSHSSFLLSLVLDNHPPATWPADQLEHAVRTLVTKRRVRMLRRVLVECGGVVVPMHSLCLDPILHELLDMLRLEVSDAARFRNSNVATSPGEFTTHGSVLVAWLYAEMVVILLEHGRASLSSSAGTADSVTGLGKLYALMYPPDDDDAVVVPSLLTSRRGDLRALGECLSVALRTKIELVGAGLGGSGDSSIGGGGERKVQEVRVKPSAVFSDAVLAHLRDTTDYTDTHAYILPWESVSIPDHTDAPGRSK</sequence>
<evidence type="ECO:0000256" key="2">
    <source>
        <dbReference type="ARBA" id="ARBA00023043"/>
    </source>
</evidence>
<dbReference type="InterPro" id="IPR002110">
    <property type="entry name" value="Ankyrin_rpt"/>
</dbReference>
<feature type="region of interest" description="Disordered" evidence="4">
    <location>
        <begin position="147"/>
        <end position="174"/>
    </location>
</feature>
<evidence type="ECO:0000256" key="4">
    <source>
        <dbReference type="SAM" id="MobiDB-lite"/>
    </source>
</evidence>
<comment type="caution">
    <text evidence="5">The sequence shown here is derived from an EMBL/GenBank/DDBJ whole genome shotgun (WGS) entry which is preliminary data.</text>
</comment>
<proteinExistence type="predicted"/>
<feature type="compositionally biased region" description="Pro residues" evidence="4">
    <location>
        <begin position="151"/>
        <end position="160"/>
    </location>
</feature>
<dbReference type="PANTHER" id="PTHR24173:SF74">
    <property type="entry name" value="ANKYRIN REPEAT DOMAIN-CONTAINING PROTEIN 16"/>
    <property type="match status" value="1"/>
</dbReference>
<evidence type="ECO:0000313" key="5">
    <source>
        <dbReference type="EMBL" id="KAH7028783.1"/>
    </source>
</evidence>
<protein>
    <submittedName>
        <fullName evidence="5">Ankyrin repeat-containing domain protein</fullName>
    </submittedName>
</protein>
<dbReference type="PROSITE" id="PS50088">
    <property type="entry name" value="ANK_REPEAT"/>
    <property type="match status" value="3"/>
</dbReference>
<dbReference type="SUPFAM" id="SSF48403">
    <property type="entry name" value="Ankyrin repeat"/>
    <property type="match status" value="2"/>
</dbReference>
<name>A0A9P8Y5F4_9PEZI</name>
<evidence type="ECO:0000313" key="6">
    <source>
        <dbReference type="Proteomes" id="UP000756346"/>
    </source>
</evidence>
<dbReference type="PROSITE" id="PS50297">
    <property type="entry name" value="ANK_REP_REGION"/>
    <property type="match status" value="3"/>
</dbReference>
<keyword evidence="6" id="KW-1185">Reference proteome</keyword>
<keyword evidence="1" id="KW-0677">Repeat</keyword>
<dbReference type="EMBL" id="JAGTJQ010000006">
    <property type="protein sequence ID" value="KAH7028783.1"/>
    <property type="molecule type" value="Genomic_DNA"/>
</dbReference>
<feature type="repeat" description="ANK" evidence="3">
    <location>
        <begin position="461"/>
        <end position="489"/>
    </location>
</feature>
<dbReference type="OrthoDB" id="4713648at2759"/>
<evidence type="ECO:0000256" key="1">
    <source>
        <dbReference type="ARBA" id="ARBA00022737"/>
    </source>
</evidence>
<dbReference type="Gene3D" id="1.25.40.20">
    <property type="entry name" value="Ankyrin repeat-containing domain"/>
    <property type="match status" value="4"/>
</dbReference>
<feature type="repeat" description="ANK" evidence="3">
    <location>
        <begin position="700"/>
        <end position="732"/>
    </location>
</feature>
<dbReference type="RefSeq" id="XP_046011071.1">
    <property type="nucleotide sequence ID" value="XM_046148119.1"/>
</dbReference>
<organism evidence="5 6">
    <name type="scientific">Microdochium trichocladiopsis</name>
    <dbReference type="NCBI Taxonomy" id="1682393"/>
    <lineage>
        <taxon>Eukaryota</taxon>
        <taxon>Fungi</taxon>
        <taxon>Dikarya</taxon>
        <taxon>Ascomycota</taxon>
        <taxon>Pezizomycotina</taxon>
        <taxon>Sordariomycetes</taxon>
        <taxon>Xylariomycetidae</taxon>
        <taxon>Xylariales</taxon>
        <taxon>Microdochiaceae</taxon>
        <taxon>Microdochium</taxon>
    </lineage>
</organism>
<dbReference type="InterPro" id="IPR036770">
    <property type="entry name" value="Ankyrin_rpt-contain_sf"/>
</dbReference>
<dbReference type="AlphaFoldDB" id="A0A9P8Y5F4"/>
<dbReference type="PANTHER" id="PTHR24173">
    <property type="entry name" value="ANKYRIN REPEAT CONTAINING"/>
    <property type="match status" value="1"/>
</dbReference>
<reference evidence="5" key="1">
    <citation type="journal article" date="2021" name="Nat. Commun.">
        <title>Genetic determinants of endophytism in the Arabidopsis root mycobiome.</title>
        <authorList>
            <person name="Mesny F."/>
            <person name="Miyauchi S."/>
            <person name="Thiergart T."/>
            <person name="Pickel B."/>
            <person name="Atanasova L."/>
            <person name="Karlsson M."/>
            <person name="Huettel B."/>
            <person name="Barry K.W."/>
            <person name="Haridas S."/>
            <person name="Chen C."/>
            <person name="Bauer D."/>
            <person name="Andreopoulos W."/>
            <person name="Pangilinan J."/>
            <person name="LaButti K."/>
            <person name="Riley R."/>
            <person name="Lipzen A."/>
            <person name="Clum A."/>
            <person name="Drula E."/>
            <person name="Henrissat B."/>
            <person name="Kohler A."/>
            <person name="Grigoriev I.V."/>
            <person name="Martin F.M."/>
            <person name="Hacquard S."/>
        </authorList>
    </citation>
    <scope>NUCLEOTIDE SEQUENCE</scope>
    <source>
        <strain evidence="5">MPI-CAGE-CH-0230</strain>
    </source>
</reference>
<dbReference type="SMART" id="SM00248">
    <property type="entry name" value="ANK"/>
    <property type="match status" value="9"/>
</dbReference>
<gene>
    <name evidence="5" type="ORF">B0I36DRAFT_126197</name>
</gene>
<dbReference type="GeneID" id="70177665"/>
<keyword evidence="2 3" id="KW-0040">ANK repeat</keyword>
<dbReference type="Proteomes" id="UP000756346">
    <property type="component" value="Unassembled WGS sequence"/>
</dbReference>
<accession>A0A9P8Y5F4</accession>
<feature type="repeat" description="ANK" evidence="3">
    <location>
        <begin position="193"/>
        <end position="225"/>
    </location>
</feature>
<feature type="compositionally biased region" description="Pro residues" evidence="4">
    <location>
        <begin position="15"/>
        <end position="25"/>
    </location>
</feature>
<feature type="region of interest" description="Disordered" evidence="4">
    <location>
        <begin position="1"/>
        <end position="26"/>
    </location>
</feature>
<dbReference type="Pfam" id="PF13606">
    <property type="entry name" value="Ank_3"/>
    <property type="match status" value="1"/>
</dbReference>
<evidence type="ECO:0000256" key="3">
    <source>
        <dbReference type="PROSITE-ProRule" id="PRU00023"/>
    </source>
</evidence>
<feature type="compositionally biased region" description="Basic and acidic residues" evidence="4">
    <location>
        <begin position="161"/>
        <end position="174"/>
    </location>
</feature>
<dbReference type="Pfam" id="PF00023">
    <property type="entry name" value="Ank"/>
    <property type="match status" value="2"/>
</dbReference>